<organism evidence="2 3">
    <name type="scientific">Portunus trituberculatus</name>
    <name type="common">Swimming crab</name>
    <name type="synonym">Neptunus trituberculatus</name>
    <dbReference type="NCBI Taxonomy" id="210409"/>
    <lineage>
        <taxon>Eukaryota</taxon>
        <taxon>Metazoa</taxon>
        <taxon>Ecdysozoa</taxon>
        <taxon>Arthropoda</taxon>
        <taxon>Crustacea</taxon>
        <taxon>Multicrustacea</taxon>
        <taxon>Malacostraca</taxon>
        <taxon>Eumalacostraca</taxon>
        <taxon>Eucarida</taxon>
        <taxon>Decapoda</taxon>
        <taxon>Pleocyemata</taxon>
        <taxon>Brachyura</taxon>
        <taxon>Eubrachyura</taxon>
        <taxon>Portunoidea</taxon>
        <taxon>Portunidae</taxon>
        <taxon>Portuninae</taxon>
        <taxon>Portunus</taxon>
    </lineage>
</organism>
<name>A0A5B7F0I3_PORTR</name>
<comment type="caution">
    <text evidence="2">The sequence shown here is derived from an EMBL/GenBank/DDBJ whole genome shotgun (WGS) entry which is preliminary data.</text>
</comment>
<evidence type="ECO:0000313" key="3">
    <source>
        <dbReference type="Proteomes" id="UP000324222"/>
    </source>
</evidence>
<feature type="compositionally biased region" description="Polar residues" evidence="1">
    <location>
        <begin position="77"/>
        <end position="87"/>
    </location>
</feature>
<dbReference type="EMBL" id="VSRR010004552">
    <property type="protein sequence ID" value="MPC40032.1"/>
    <property type="molecule type" value="Genomic_DNA"/>
</dbReference>
<accession>A0A5B7F0I3</accession>
<feature type="region of interest" description="Disordered" evidence="1">
    <location>
        <begin position="35"/>
        <end position="96"/>
    </location>
</feature>
<protein>
    <submittedName>
        <fullName evidence="2">Uncharacterized protein</fullName>
    </submittedName>
</protein>
<dbReference type="Proteomes" id="UP000324222">
    <property type="component" value="Unassembled WGS sequence"/>
</dbReference>
<keyword evidence="3" id="KW-1185">Reference proteome</keyword>
<sequence>MPAAKEGEATEDLLAGRNQAEVRCSVPLALHRLEWRVGRNNEREGKKSETRRHHSRRPLRPVLARSAPALPTPPNPTQRTSTPSQAQPVPARQQIAPTYRRNRMFSYIQYHCLSPLVLCLRVKGNTVLRRDHCVPLPET</sequence>
<gene>
    <name evidence="2" type="ORF">E2C01_033586</name>
</gene>
<dbReference type="AlphaFoldDB" id="A0A5B7F0I3"/>
<evidence type="ECO:0000313" key="2">
    <source>
        <dbReference type="EMBL" id="MPC40032.1"/>
    </source>
</evidence>
<feature type="compositionally biased region" description="Basic residues" evidence="1">
    <location>
        <begin position="49"/>
        <end position="59"/>
    </location>
</feature>
<reference evidence="2 3" key="1">
    <citation type="submission" date="2019-05" db="EMBL/GenBank/DDBJ databases">
        <title>Another draft genome of Portunus trituberculatus and its Hox gene families provides insights of decapod evolution.</title>
        <authorList>
            <person name="Jeong J.-H."/>
            <person name="Song I."/>
            <person name="Kim S."/>
            <person name="Choi T."/>
            <person name="Kim D."/>
            <person name="Ryu S."/>
            <person name="Kim W."/>
        </authorList>
    </citation>
    <scope>NUCLEOTIDE SEQUENCE [LARGE SCALE GENOMIC DNA]</scope>
    <source>
        <tissue evidence="2">Muscle</tissue>
    </source>
</reference>
<proteinExistence type="predicted"/>
<feature type="compositionally biased region" description="Basic and acidic residues" evidence="1">
    <location>
        <begin position="35"/>
        <end position="48"/>
    </location>
</feature>
<evidence type="ECO:0000256" key="1">
    <source>
        <dbReference type="SAM" id="MobiDB-lite"/>
    </source>
</evidence>